<dbReference type="InterPro" id="IPR001054">
    <property type="entry name" value="A/G_cyclase"/>
</dbReference>
<dbReference type="EMBL" id="JALIDZ010000014">
    <property type="protein sequence ID" value="MCT8974760.1"/>
    <property type="molecule type" value="Genomic_DNA"/>
</dbReference>
<dbReference type="CDD" id="cd07302">
    <property type="entry name" value="CHD"/>
    <property type="match status" value="1"/>
</dbReference>
<evidence type="ECO:0000313" key="5">
    <source>
        <dbReference type="Proteomes" id="UP001320898"/>
    </source>
</evidence>
<dbReference type="GO" id="GO:0005524">
    <property type="term" value="F:ATP binding"/>
    <property type="evidence" value="ECO:0007669"/>
    <property type="project" value="UniProtKB-KW"/>
</dbReference>
<accession>A0AAW5R3D4</accession>
<dbReference type="Proteomes" id="UP001320898">
    <property type="component" value="Unassembled WGS sequence"/>
</dbReference>
<dbReference type="Pfam" id="PF12773">
    <property type="entry name" value="DZR"/>
    <property type="match status" value="1"/>
</dbReference>
<dbReference type="RefSeq" id="WP_261618346.1">
    <property type="nucleotide sequence ID" value="NZ_JALIDZ010000014.1"/>
</dbReference>
<dbReference type="InterPro" id="IPR011990">
    <property type="entry name" value="TPR-like_helical_dom_sf"/>
</dbReference>
<dbReference type="Gene3D" id="1.25.40.10">
    <property type="entry name" value="Tetratricopeptide repeat domain"/>
    <property type="match status" value="1"/>
</dbReference>
<dbReference type="SMART" id="SM00044">
    <property type="entry name" value="CYCc"/>
    <property type="match status" value="1"/>
</dbReference>
<dbReference type="SUPFAM" id="SSF52540">
    <property type="entry name" value="P-loop containing nucleoside triphosphate hydrolases"/>
    <property type="match status" value="1"/>
</dbReference>
<dbReference type="PROSITE" id="PS50125">
    <property type="entry name" value="GUANYLATE_CYCLASE_2"/>
    <property type="match status" value="1"/>
</dbReference>
<dbReference type="GO" id="GO:0005737">
    <property type="term" value="C:cytoplasm"/>
    <property type="evidence" value="ECO:0007669"/>
    <property type="project" value="TreeGrafter"/>
</dbReference>
<evidence type="ECO:0000256" key="1">
    <source>
        <dbReference type="ARBA" id="ARBA00022741"/>
    </source>
</evidence>
<dbReference type="GO" id="GO:0035556">
    <property type="term" value="P:intracellular signal transduction"/>
    <property type="evidence" value="ECO:0007669"/>
    <property type="project" value="InterPro"/>
</dbReference>
<dbReference type="Pfam" id="PF13191">
    <property type="entry name" value="AAA_16"/>
    <property type="match status" value="1"/>
</dbReference>
<dbReference type="Pfam" id="PF13424">
    <property type="entry name" value="TPR_12"/>
    <property type="match status" value="1"/>
</dbReference>
<dbReference type="SUPFAM" id="SSF48452">
    <property type="entry name" value="TPR-like"/>
    <property type="match status" value="1"/>
</dbReference>
<gene>
    <name evidence="4" type="ORF">MUB46_23125</name>
</gene>
<evidence type="ECO:0000313" key="4">
    <source>
        <dbReference type="EMBL" id="MCT8974760.1"/>
    </source>
</evidence>
<dbReference type="PANTHER" id="PTHR16305">
    <property type="entry name" value="TESTICULAR SOLUBLE ADENYLYL CYCLASE"/>
    <property type="match status" value="1"/>
</dbReference>
<evidence type="ECO:0000256" key="2">
    <source>
        <dbReference type="ARBA" id="ARBA00022840"/>
    </source>
</evidence>
<name>A0AAW5R3D4_9HYPH</name>
<organism evidence="4 5">
    <name type="scientific">Microbaculum marinisediminis</name>
    <dbReference type="NCBI Taxonomy" id="2931392"/>
    <lineage>
        <taxon>Bacteria</taxon>
        <taxon>Pseudomonadati</taxon>
        <taxon>Pseudomonadota</taxon>
        <taxon>Alphaproteobacteria</taxon>
        <taxon>Hyphomicrobiales</taxon>
        <taxon>Tepidamorphaceae</taxon>
        <taxon>Microbaculum</taxon>
    </lineage>
</organism>
<dbReference type="InterPro" id="IPR029787">
    <property type="entry name" value="Nucleotide_cyclase"/>
</dbReference>
<keyword evidence="1" id="KW-0547">Nucleotide-binding</keyword>
<dbReference type="InterPro" id="IPR025874">
    <property type="entry name" value="DZR"/>
</dbReference>
<dbReference type="InterPro" id="IPR041664">
    <property type="entry name" value="AAA_16"/>
</dbReference>
<dbReference type="InterPro" id="IPR027417">
    <property type="entry name" value="P-loop_NTPase"/>
</dbReference>
<dbReference type="Gene3D" id="3.30.70.1230">
    <property type="entry name" value="Nucleotide cyclase"/>
    <property type="match status" value="1"/>
</dbReference>
<dbReference type="GO" id="GO:0009190">
    <property type="term" value="P:cyclic nucleotide biosynthetic process"/>
    <property type="evidence" value="ECO:0007669"/>
    <property type="project" value="InterPro"/>
</dbReference>
<dbReference type="PANTHER" id="PTHR16305:SF28">
    <property type="entry name" value="GUANYLATE CYCLASE DOMAIN-CONTAINING PROTEIN"/>
    <property type="match status" value="1"/>
</dbReference>
<keyword evidence="2" id="KW-0067">ATP-binding</keyword>
<dbReference type="SUPFAM" id="SSF55073">
    <property type="entry name" value="Nucleotide cyclase"/>
    <property type="match status" value="1"/>
</dbReference>
<dbReference type="AlphaFoldDB" id="A0AAW5R3D4"/>
<comment type="caution">
    <text evidence="4">The sequence shown here is derived from an EMBL/GenBank/DDBJ whole genome shotgun (WGS) entry which is preliminary data.</text>
</comment>
<evidence type="ECO:0000259" key="3">
    <source>
        <dbReference type="PROSITE" id="PS50125"/>
    </source>
</evidence>
<dbReference type="GO" id="GO:0004016">
    <property type="term" value="F:adenylate cyclase activity"/>
    <property type="evidence" value="ECO:0007669"/>
    <property type="project" value="TreeGrafter"/>
</dbReference>
<keyword evidence="5" id="KW-1185">Reference proteome</keyword>
<protein>
    <submittedName>
        <fullName evidence="4">AAA family ATPase</fullName>
    </submittedName>
</protein>
<proteinExistence type="predicted"/>
<dbReference type="Pfam" id="PF00211">
    <property type="entry name" value="Guanylate_cyc"/>
    <property type="match status" value="1"/>
</dbReference>
<feature type="domain" description="Guanylate cyclase" evidence="3">
    <location>
        <begin position="66"/>
        <end position="195"/>
    </location>
</feature>
<sequence length="1083" mass="112712">MQCAACGADNKEGGRFCAACGAALAASCPACGAPVEPGDRFCGACGGVLPDVAAAAAPAGEMRPVTVLFSDLSGFTELSNRIDPEATGAILDAFFEIADGTIARHGGTVDKHIGDCTMGVFGAPVAHADDARRAVAAAVEIRQGVARLAEERRLAGVGVHSGVANGMVMAAASGSGVRRDYTVIGPSVNLAARLCDAAGAGEILVSGDLVRLLAGDFDLDPAAAMAVAGFDAPVAVARVRAVAAADGRPALPLVGRRRELRQAVGLLADCLVSRAGQVVYVRGDAGIGKTRLVEAIEERARADGFRIVKAGALDFGAGRRQDAARVLVKGLLGISPDAPQGTAAEDIEAAISSAVAAGAIANEDRVFCAELTGETVPDDLVAFRDQLAPETRRRRRADLMGKLAAAAGRTGPHLIVLEDVHWADDEVLAGIGAAAAAVSALPVALLLTGRPDDDPVDHGFRLAIGETPLSTIDLGPLSAADAADLARAAGAGGPGSTEDLVRRAEGNPLFLVQLAHHIGDLARGALPTTIQSLVFARLDRLSSGDKATLQVAAILGNRFALDDLRTLAEDPRVDPAPLVSAYLLRLAGEGHQFAHALIREAVYESLPPSRRTALHQKAAALFADRDRLLQAEHLERAEDPAAAALFLDVAGDEMRLGNFARALSLNARGLAIAEDAADRFALTEQRGEIALTTGDVTAARAAFEDAERLAGDEAARCRAEIGIVQCLRVTDALAEAEAMLERAEARALAAGLTLERARIHHLRGNLLFPQGRIAECLAEHETALALAREAGSADVEVAALGGLGDANYAIGRMRTARDIFADCIARARASGLGRVALAYAPMLALMEMVSGDPEASRKVADEALRACQRAGAVRPEMICRHSRFIAAIEAGDVATARAEIDRAEEIAASLGATRFQSENRAFLSWALRYAGDRAEALRVAREGRALSDEASRYYMLPVVLGQVAASSDDAAEVEAAIAEARDVLSGQALSHCYSFFYRAMIEADIDADLGTGRAARVVEWADALDAATAIEPCAWTSYVSRWGRAMAACAGYGERPDGAALATLAAEGRRIGLHWLAARVPAA</sequence>
<reference evidence="4 5" key="1">
    <citation type="submission" date="2022-04" db="EMBL/GenBank/DDBJ databases">
        <authorList>
            <person name="Ye Y.-Q."/>
            <person name="Du Z.-J."/>
        </authorList>
    </citation>
    <scope>NUCLEOTIDE SEQUENCE [LARGE SCALE GENOMIC DNA]</scope>
    <source>
        <strain evidence="4 5">A6E488</strain>
    </source>
</reference>